<dbReference type="EMBL" id="FNEV01000003">
    <property type="protein sequence ID" value="SDJ24968.1"/>
    <property type="molecule type" value="Genomic_DNA"/>
</dbReference>
<accession>A0A1G8S6V0</accession>
<protein>
    <recommendedName>
        <fullName evidence="4">Glycosyl hydrolases family 8</fullName>
    </recommendedName>
</protein>
<dbReference type="Gene3D" id="1.50.10.10">
    <property type="match status" value="1"/>
</dbReference>
<evidence type="ECO:0000313" key="2">
    <source>
        <dbReference type="EMBL" id="SDJ24968.1"/>
    </source>
</evidence>
<dbReference type="AlphaFoldDB" id="A0A1G8S6V0"/>
<evidence type="ECO:0000313" key="3">
    <source>
        <dbReference type="Proteomes" id="UP000199225"/>
    </source>
</evidence>
<keyword evidence="1" id="KW-0732">Signal</keyword>
<organism evidence="2 3">
    <name type="scientific">Salimicrobium halophilum</name>
    <dbReference type="NCBI Taxonomy" id="86666"/>
    <lineage>
        <taxon>Bacteria</taxon>
        <taxon>Bacillati</taxon>
        <taxon>Bacillota</taxon>
        <taxon>Bacilli</taxon>
        <taxon>Bacillales</taxon>
        <taxon>Bacillaceae</taxon>
        <taxon>Salimicrobium</taxon>
    </lineage>
</organism>
<sequence length="360" mass="41605">MTITIIVLAVFMSFPFLRALTGSSTNEDTYHFIDQNMRNPNGTFATYLKEDTEEDADEVRGKETLSETVGLWMEYALVTEDRDGFEEAYRQLNRFFLDSGGFVYWKLSEEGEYREYINALIDDVRIIKALWGAYELWGEDKFKKTADFIGESVGENNVYESVMIDFYDKSIDYQSDFLTTSYISIEDLDLMLEKGYITTRTHAETFRVLNDLPQTNGFYPKTYDVAREEMKYDKKINLIDQLIVAINTPGPSEELESFIKKEISDRGVLHGIYSLKTKESLVDYESPAIYSLVITYAIGNNDKELAMKTYKRLIKFRESGAKYRGAYSIGEDENTHIFDNLLPMIAIERLKNKGWLKADA</sequence>
<dbReference type="Proteomes" id="UP000199225">
    <property type="component" value="Unassembled WGS sequence"/>
</dbReference>
<gene>
    <name evidence="2" type="ORF">SAMN04490247_1284</name>
</gene>
<dbReference type="STRING" id="86666.SAMN04490247_1284"/>
<feature type="chain" id="PRO_5011718669" description="Glycosyl hydrolases family 8" evidence="1">
    <location>
        <begin position="20"/>
        <end position="360"/>
    </location>
</feature>
<name>A0A1G8S6V0_9BACI</name>
<dbReference type="InterPro" id="IPR012341">
    <property type="entry name" value="6hp_glycosidase-like_sf"/>
</dbReference>
<dbReference type="SUPFAM" id="SSF48208">
    <property type="entry name" value="Six-hairpin glycosidases"/>
    <property type="match status" value="1"/>
</dbReference>
<feature type="signal peptide" evidence="1">
    <location>
        <begin position="1"/>
        <end position="19"/>
    </location>
</feature>
<dbReference type="InterPro" id="IPR008928">
    <property type="entry name" value="6-hairpin_glycosidase_sf"/>
</dbReference>
<proteinExistence type="predicted"/>
<evidence type="ECO:0000256" key="1">
    <source>
        <dbReference type="SAM" id="SignalP"/>
    </source>
</evidence>
<dbReference type="OrthoDB" id="1779554at2"/>
<dbReference type="RefSeq" id="WP_093193040.1">
    <property type="nucleotide sequence ID" value="NZ_FNEV01000003.1"/>
</dbReference>
<dbReference type="GO" id="GO:0005975">
    <property type="term" value="P:carbohydrate metabolic process"/>
    <property type="evidence" value="ECO:0007669"/>
    <property type="project" value="InterPro"/>
</dbReference>
<evidence type="ECO:0008006" key="4">
    <source>
        <dbReference type="Google" id="ProtNLM"/>
    </source>
</evidence>
<keyword evidence="3" id="KW-1185">Reference proteome</keyword>
<reference evidence="3" key="1">
    <citation type="submission" date="2016-10" db="EMBL/GenBank/DDBJ databases">
        <authorList>
            <person name="Varghese N."/>
            <person name="Submissions S."/>
        </authorList>
    </citation>
    <scope>NUCLEOTIDE SEQUENCE [LARGE SCALE GENOMIC DNA]</scope>
    <source>
        <strain evidence="3">DSM 4771</strain>
    </source>
</reference>